<evidence type="ECO:0000313" key="3">
    <source>
        <dbReference type="Proteomes" id="UP000035268"/>
    </source>
</evidence>
<dbReference type="STRING" id="1307763.L21SP4_00810"/>
<evidence type="ECO:0000313" key="2">
    <source>
        <dbReference type="EMBL" id="AKJ64073.1"/>
    </source>
</evidence>
<dbReference type="InterPro" id="IPR007160">
    <property type="entry name" value="DUF362"/>
</dbReference>
<dbReference type="InterPro" id="IPR006311">
    <property type="entry name" value="TAT_signal"/>
</dbReference>
<proteinExistence type="predicted"/>
<name>A0A0G3ECP4_9BACT</name>
<reference evidence="3" key="1">
    <citation type="submission" date="2015-02" db="EMBL/GenBank/DDBJ databases">
        <title>Description and complete genome sequence of the first cultured representative of the subdivision 5 of the Verrucomicrobia phylum.</title>
        <authorList>
            <person name="Spring S."/>
            <person name="Bunk B."/>
            <person name="Sproer C."/>
            <person name="Klenk H.-P."/>
        </authorList>
    </citation>
    <scope>NUCLEOTIDE SEQUENCE [LARGE SCALE GENOMIC DNA]</scope>
    <source>
        <strain evidence="3">L21-Fru-AB</strain>
    </source>
</reference>
<dbReference type="Pfam" id="PF04015">
    <property type="entry name" value="DUF362"/>
    <property type="match status" value="1"/>
</dbReference>
<evidence type="ECO:0000259" key="1">
    <source>
        <dbReference type="Pfam" id="PF04015"/>
    </source>
</evidence>
<accession>A0A0G3ECP4</accession>
<keyword evidence="3" id="KW-1185">Reference proteome</keyword>
<protein>
    <recommendedName>
        <fullName evidence="1">DUF362 domain-containing protein</fullName>
    </recommendedName>
</protein>
<feature type="domain" description="DUF362" evidence="1">
    <location>
        <begin position="66"/>
        <end position="261"/>
    </location>
</feature>
<dbReference type="EMBL" id="CP010904">
    <property type="protein sequence ID" value="AKJ64073.1"/>
    <property type="molecule type" value="Genomic_DNA"/>
</dbReference>
<dbReference type="PROSITE" id="PS51318">
    <property type="entry name" value="TAT"/>
    <property type="match status" value="1"/>
</dbReference>
<gene>
    <name evidence="2" type="ORF">L21SP4_00810</name>
</gene>
<organism evidence="2 3">
    <name type="scientific">Kiritimatiella glycovorans</name>
    <dbReference type="NCBI Taxonomy" id="1307763"/>
    <lineage>
        <taxon>Bacteria</taxon>
        <taxon>Pseudomonadati</taxon>
        <taxon>Kiritimatiellota</taxon>
        <taxon>Kiritimatiellia</taxon>
        <taxon>Kiritimatiellales</taxon>
        <taxon>Kiritimatiellaceae</taxon>
        <taxon>Kiritimatiella</taxon>
    </lineage>
</organism>
<dbReference type="AlphaFoldDB" id="A0A0G3ECP4"/>
<reference evidence="2 3" key="2">
    <citation type="journal article" date="2016" name="ISME J.">
        <title>Characterization of the first cultured representative of Verrucomicrobia subdivision 5 indicates the proposal of a novel phylum.</title>
        <authorList>
            <person name="Spring S."/>
            <person name="Bunk B."/>
            <person name="Sproer C."/>
            <person name="Schumann P."/>
            <person name="Rohde M."/>
            <person name="Tindall B.J."/>
            <person name="Klenk H.P."/>
        </authorList>
    </citation>
    <scope>NUCLEOTIDE SEQUENCE [LARGE SCALE GENOMIC DNA]</scope>
    <source>
        <strain evidence="2 3">L21-Fru-AB</strain>
    </source>
</reference>
<dbReference type="KEGG" id="vbl:L21SP4_00810"/>
<sequence>MNSINRRDFVRSGAMGAVTLGALRARAAQKAEVWVIEGGDPDALMTRCLKVMDEQNGFAPGTGSLALKVNAAWARKPEVGANTHPALVSRFLAGCRERGVREVTVPEHPCNRAEQAFDRSGIRDAVRERNFRMIDLKTRTKSFRQVEVPGGQVLKDVEIAGEYLDADMVVNMPVVKNHSATTMSSALKNWMGVIRQRRIWHVKGLHECIADFAGVMSADWTIIDATRVMLAHGPQGPSQNMKRPGRLIVSRDQVAADAVASRFLVKHPGEIGYLRMAAERGLGVMDPERIDVHSLRAA</sequence>
<dbReference type="Proteomes" id="UP000035268">
    <property type="component" value="Chromosome"/>
</dbReference>